<dbReference type="EMBL" id="VOIH02000001">
    <property type="protein sequence ID" value="KAF3455841.1"/>
    <property type="molecule type" value="Genomic_DNA"/>
</dbReference>
<evidence type="ECO:0000256" key="2">
    <source>
        <dbReference type="ARBA" id="ARBA00022741"/>
    </source>
</evidence>
<keyword evidence="9" id="KW-1185">Reference proteome</keyword>
<dbReference type="SUPFAM" id="SSF52374">
    <property type="entry name" value="Nucleotidylyl transferase"/>
    <property type="match status" value="1"/>
</dbReference>
<keyword evidence="1" id="KW-0436">Ligase</keyword>
<evidence type="ECO:0000256" key="1">
    <source>
        <dbReference type="ARBA" id="ARBA00022598"/>
    </source>
</evidence>
<dbReference type="InterPro" id="IPR014729">
    <property type="entry name" value="Rossmann-like_a/b/a_fold"/>
</dbReference>
<dbReference type="AlphaFoldDB" id="A0A8K0MR75"/>
<keyword evidence="6" id="KW-0812">Transmembrane</keyword>
<dbReference type="GO" id="GO:0005524">
    <property type="term" value="F:ATP binding"/>
    <property type="evidence" value="ECO:0007669"/>
    <property type="project" value="UniProtKB-KW"/>
</dbReference>
<evidence type="ECO:0000256" key="3">
    <source>
        <dbReference type="ARBA" id="ARBA00022840"/>
    </source>
</evidence>
<dbReference type="GO" id="GO:0004822">
    <property type="term" value="F:isoleucine-tRNA ligase activity"/>
    <property type="evidence" value="ECO:0007669"/>
    <property type="project" value="InterPro"/>
</dbReference>
<keyword evidence="6" id="KW-1133">Transmembrane helix</keyword>
<sequence length="138" mass="15662">MASRPHSLVFSFSIVGLEENSDGGLVVKMIALGRYGALQEHVFAFQASLSCLTCNRMVTTWKSHAIEQHMQIKPMFRRLWFYTLMVLFATLFVKPAFRNLICNGLVLAEDGRKMSKNFLLSVSLGRTASLKLLMRYPL</sequence>
<name>A0A8K0MR75_9ROSA</name>
<dbReference type="Pfam" id="PF00133">
    <property type="entry name" value="tRNA-synt_1"/>
    <property type="match status" value="1"/>
</dbReference>
<dbReference type="Gene3D" id="3.40.50.620">
    <property type="entry name" value="HUPs"/>
    <property type="match status" value="1"/>
</dbReference>
<evidence type="ECO:0000313" key="9">
    <source>
        <dbReference type="Proteomes" id="UP000796880"/>
    </source>
</evidence>
<evidence type="ECO:0000256" key="4">
    <source>
        <dbReference type="ARBA" id="ARBA00022917"/>
    </source>
</evidence>
<accession>A0A8K0MR75</accession>
<evidence type="ECO:0000313" key="8">
    <source>
        <dbReference type="EMBL" id="KAF3455841.1"/>
    </source>
</evidence>
<dbReference type="OrthoDB" id="1706657at2759"/>
<gene>
    <name evidence="8" type="ORF">FNV43_RR00483</name>
</gene>
<dbReference type="Proteomes" id="UP000796880">
    <property type="component" value="Unassembled WGS sequence"/>
</dbReference>
<dbReference type="InterPro" id="IPR002300">
    <property type="entry name" value="aa-tRNA-synth_Ia"/>
</dbReference>
<comment type="caution">
    <text evidence="8">The sequence shown here is derived from an EMBL/GenBank/DDBJ whole genome shotgun (WGS) entry which is preliminary data.</text>
</comment>
<evidence type="ECO:0000259" key="7">
    <source>
        <dbReference type="Pfam" id="PF00133"/>
    </source>
</evidence>
<keyword evidence="2" id="KW-0547">Nucleotide-binding</keyword>
<evidence type="ECO:0000256" key="6">
    <source>
        <dbReference type="SAM" id="Phobius"/>
    </source>
</evidence>
<dbReference type="PANTHER" id="PTHR42780:SF1">
    <property type="entry name" value="ISOLEUCINE--TRNA LIGASE, CYTOPLASMIC"/>
    <property type="match status" value="1"/>
</dbReference>
<keyword evidence="5" id="KW-0030">Aminoacyl-tRNA synthetase</keyword>
<feature type="domain" description="Aminoacyl-tRNA synthetase class Ia" evidence="7">
    <location>
        <begin position="78"/>
        <end position="117"/>
    </location>
</feature>
<protein>
    <recommendedName>
        <fullName evidence="7">Aminoacyl-tRNA synthetase class Ia domain-containing protein</fullName>
    </recommendedName>
</protein>
<dbReference type="GO" id="GO:0006428">
    <property type="term" value="P:isoleucyl-tRNA aminoacylation"/>
    <property type="evidence" value="ECO:0007669"/>
    <property type="project" value="TreeGrafter"/>
</dbReference>
<feature type="transmembrane region" description="Helical" evidence="6">
    <location>
        <begin position="79"/>
        <end position="97"/>
    </location>
</feature>
<keyword evidence="6" id="KW-0472">Membrane</keyword>
<organism evidence="8 9">
    <name type="scientific">Rhamnella rubrinervis</name>
    <dbReference type="NCBI Taxonomy" id="2594499"/>
    <lineage>
        <taxon>Eukaryota</taxon>
        <taxon>Viridiplantae</taxon>
        <taxon>Streptophyta</taxon>
        <taxon>Embryophyta</taxon>
        <taxon>Tracheophyta</taxon>
        <taxon>Spermatophyta</taxon>
        <taxon>Magnoliopsida</taxon>
        <taxon>eudicotyledons</taxon>
        <taxon>Gunneridae</taxon>
        <taxon>Pentapetalae</taxon>
        <taxon>rosids</taxon>
        <taxon>fabids</taxon>
        <taxon>Rosales</taxon>
        <taxon>Rhamnaceae</taxon>
        <taxon>rhamnoid group</taxon>
        <taxon>Rhamneae</taxon>
        <taxon>Rhamnella</taxon>
    </lineage>
</organism>
<keyword evidence="4" id="KW-0648">Protein biosynthesis</keyword>
<dbReference type="InterPro" id="IPR023586">
    <property type="entry name" value="Ile-tRNA-ligase_type2"/>
</dbReference>
<evidence type="ECO:0000256" key="5">
    <source>
        <dbReference type="ARBA" id="ARBA00023146"/>
    </source>
</evidence>
<dbReference type="PANTHER" id="PTHR42780">
    <property type="entry name" value="SOLEUCYL-TRNA SYNTHETASE"/>
    <property type="match status" value="1"/>
</dbReference>
<keyword evidence="3" id="KW-0067">ATP-binding</keyword>
<reference evidence="8" key="1">
    <citation type="submission" date="2020-03" db="EMBL/GenBank/DDBJ databases">
        <title>A high-quality chromosome-level genome assembly of a woody plant with both climbing and erect habits, Rhamnella rubrinervis.</title>
        <authorList>
            <person name="Lu Z."/>
            <person name="Yang Y."/>
            <person name="Zhu X."/>
            <person name="Sun Y."/>
        </authorList>
    </citation>
    <scope>NUCLEOTIDE SEQUENCE</scope>
    <source>
        <strain evidence="8">BYM</strain>
        <tissue evidence="8">Leaf</tissue>
    </source>
</reference>
<proteinExistence type="predicted"/>